<protein>
    <submittedName>
        <fullName evidence="2">Uncharacterized protein</fullName>
    </submittedName>
</protein>
<feature type="region of interest" description="Disordered" evidence="1">
    <location>
        <begin position="78"/>
        <end position="200"/>
    </location>
</feature>
<feature type="compositionally biased region" description="Low complexity" evidence="1">
    <location>
        <begin position="146"/>
        <end position="160"/>
    </location>
</feature>
<dbReference type="EMBL" id="CP023198">
    <property type="protein sequence ID" value="AUE19512.1"/>
    <property type="molecule type" value="Genomic_DNA"/>
</dbReference>
<evidence type="ECO:0000313" key="3">
    <source>
        <dbReference type="Proteomes" id="UP000232496"/>
    </source>
</evidence>
<sequence>MNVLRKNRTISYGAIHAINSTSPLYLQPFGVVQLTVSAAGADTDIRLDAVPGTLQLERCRETSRETLRGTSRETINLQCPDASTQQESALEQPTSQSRRRPPIQQLLWRHKTAPKRTHLRRTQPLTFISRRFPTASPSREPTDWHSSYSSPAAPRYSRSPARPPCGVSRTASNASPCPCSSPTVSTPSAFSSYTAQTPIS</sequence>
<evidence type="ECO:0000313" key="2">
    <source>
        <dbReference type="EMBL" id="AUE19512.1"/>
    </source>
</evidence>
<reference evidence="2 3" key="1">
    <citation type="submission" date="2017-09" db="EMBL/GenBank/DDBJ databases">
        <title>Comparative genomics and methylome analysis of the gut commensal Bifidobacterium breve.</title>
        <authorList>
            <person name="Bottacini F."/>
            <person name="Morrissey R."/>
            <person name="Roberts R.J."/>
            <person name="James K."/>
            <person name="van Breen J."/>
            <person name="Egan M."/>
            <person name="Lambert J."/>
            <person name="van Limpt K."/>
            <person name="Stanton C."/>
            <person name="Knol J."/>
            <person name="O' Connell Motherway M."/>
            <person name="van Sinderen D."/>
        </authorList>
    </citation>
    <scope>NUCLEOTIDE SEQUENCE [LARGE SCALE GENOMIC DNA]</scope>
    <source>
        <strain evidence="2 3">DRBB29</strain>
    </source>
</reference>
<organism evidence="2 3">
    <name type="scientific">Bifidobacterium breve</name>
    <dbReference type="NCBI Taxonomy" id="1685"/>
    <lineage>
        <taxon>Bacteria</taxon>
        <taxon>Bacillati</taxon>
        <taxon>Actinomycetota</taxon>
        <taxon>Actinomycetes</taxon>
        <taxon>Bifidobacteriales</taxon>
        <taxon>Bifidobacteriaceae</taxon>
        <taxon>Bifidobacterium</taxon>
    </lineage>
</organism>
<gene>
    <name evidence="2" type="ORF">DRBB29_1982</name>
</gene>
<dbReference type="Proteomes" id="UP000232496">
    <property type="component" value="Chromosome"/>
</dbReference>
<accession>A0AAN1IGI5</accession>
<proteinExistence type="predicted"/>
<evidence type="ECO:0000256" key="1">
    <source>
        <dbReference type="SAM" id="MobiDB-lite"/>
    </source>
</evidence>
<feature type="compositionally biased region" description="Low complexity" evidence="1">
    <location>
        <begin position="175"/>
        <end position="188"/>
    </location>
</feature>
<dbReference type="AlphaFoldDB" id="A0AAN1IGI5"/>
<feature type="compositionally biased region" description="Polar residues" evidence="1">
    <location>
        <begin position="78"/>
        <end position="96"/>
    </location>
</feature>
<feature type="compositionally biased region" description="Polar residues" evidence="1">
    <location>
        <begin position="189"/>
        <end position="200"/>
    </location>
</feature>
<name>A0AAN1IGI5_BIFBR</name>
<feature type="compositionally biased region" description="Basic residues" evidence="1">
    <location>
        <begin position="108"/>
        <end position="121"/>
    </location>
</feature>